<proteinExistence type="predicted"/>
<feature type="region of interest" description="Disordered" evidence="1">
    <location>
        <begin position="371"/>
        <end position="409"/>
    </location>
</feature>
<accession>F4WXM8</accession>
<organism evidence="3">
    <name type="scientific">Acromyrmex echinatior</name>
    <name type="common">Panamanian leafcutter ant</name>
    <name type="synonym">Acromyrmex octospinosus echinatior</name>
    <dbReference type="NCBI Taxonomy" id="103372"/>
    <lineage>
        <taxon>Eukaryota</taxon>
        <taxon>Metazoa</taxon>
        <taxon>Ecdysozoa</taxon>
        <taxon>Arthropoda</taxon>
        <taxon>Hexapoda</taxon>
        <taxon>Insecta</taxon>
        <taxon>Pterygota</taxon>
        <taxon>Neoptera</taxon>
        <taxon>Endopterygota</taxon>
        <taxon>Hymenoptera</taxon>
        <taxon>Apocrita</taxon>
        <taxon>Aculeata</taxon>
        <taxon>Formicoidea</taxon>
        <taxon>Formicidae</taxon>
        <taxon>Myrmicinae</taxon>
        <taxon>Acromyrmex</taxon>
    </lineage>
</organism>
<evidence type="ECO:0000313" key="3">
    <source>
        <dbReference type="Proteomes" id="UP000007755"/>
    </source>
</evidence>
<reference evidence="2" key="1">
    <citation type="submission" date="2011-02" db="EMBL/GenBank/DDBJ databases">
        <title>The genome of the leaf-cutting ant Acromyrmex echinatior suggests key adaptations to social evolution and fungus farming.</title>
        <authorList>
            <person name="Nygaard S."/>
            <person name="Zhang G."/>
        </authorList>
    </citation>
    <scope>NUCLEOTIDE SEQUENCE</scope>
</reference>
<protein>
    <submittedName>
        <fullName evidence="2">Uncharacterized protein</fullName>
    </submittedName>
</protein>
<name>F4WXM8_ACREC</name>
<dbReference type="STRING" id="103372.F4WXM8"/>
<feature type="compositionally biased region" description="Basic and acidic residues" evidence="1">
    <location>
        <begin position="371"/>
        <end position="400"/>
    </location>
</feature>
<dbReference type="AlphaFoldDB" id="F4WXM8"/>
<dbReference type="EMBL" id="GL888426">
    <property type="protein sequence ID" value="EGI61028.1"/>
    <property type="molecule type" value="Genomic_DNA"/>
</dbReference>
<dbReference type="InParanoid" id="F4WXM8"/>
<gene>
    <name evidence="2" type="ORF">G5I_10714</name>
</gene>
<evidence type="ECO:0000256" key="1">
    <source>
        <dbReference type="SAM" id="MobiDB-lite"/>
    </source>
</evidence>
<evidence type="ECO:0000313" key="2">
    <source>
        <dbReference type="EMBL" id="EGI61028.1"/>
    </source>
</evidence>
<keyword evidence="3" id="KW-1185">Reference proteome</keyword>
<dbReference type="Proteomes" id="UP000007755">
    <property type="component" value="Unassembled WGS sequence"/>
</dbReference>
<sequence>MNNLAQIEPIKQKIRTASTVAVTALHKFIFEKEDRDFEGFTFKKDTTEYMNKIEAARKLLIDDLISCCNILGLEYGGNREEIITCILYGLMDLDSLTPKDSEQDDKLDEDAIRAFPTMTTCARVSARLRKSEKVQEGERVSCKMARHKWKELRAEQIKYIQLAQTTSSAPIDFLLTKLGYNYHEFHPIENIIPKLSTSTLRQNKCWIYSRKEDKKYKIKCTILTRILTKASQDSTFLLNLIAKEQNKNSNNEPINQKHLYGRTNSIIIVELYREREEEFSNGFKHSNKIWAEIAAQIKEINSAYNVMDSLFGDKASIKPPAIATNEGLSDPNEEGSLLSTISSLQSKEPPKKRRRIENIMEEFLANIMTKKEERKKDIKKREANKEKRREENKKENKEQMKMQNIENGISILPKARPICFRP</sequence>
<dbReference type="OrthoDB" id="7550494at2759"/>